<dbReference type="InterPro" id="IPR003593">
    <property type="entry name" value="AAA+_ATPase"/>
</dbReference>
<dbReference type="Gene3D" id="3.40.50.300">
    <property type="entry name" value="P-loop containing nucleotide triphosphate hydrolases"/>
    <property type="match status" value="1"/>
</dbReference>
<evidence type="ECO:0000256" key="4">
    <source>
        <dbReference type="ARBA" id="ARBA00022840"/>
    </source>
</evidence>
<keyword evidence="3" id="KW-0547">Nucleotide-binding</keyword>
<dbReference type="AlphaFoldDB" id="A0A5C1QPM3"/>
<dbReference type="Proteomes" id="UP000324209">
    <property type="component" value="Chromosome"/>
</dbReference>
<dbReference type="PANTHER" id="PTHR43335">
    <property type="entry name" value="ABC TRANSPORTER, ATP-BINDING PROTEIN"/>
    <property type="match status" value="1"/>
</dbReference>
<keyword evidence="7" id="KW-1185">Reference proteome</keyword>
<evidence type="ECO:0000313" key="6">
    <source>
        <dbReference type="EMBL" id="QEN09591.1"/>
    </source>
</evidence>
<gene>
    <name evidence="6" type="ORF">EXM22_16975</name>
</gene>
<organism evidence="6 7">
    <name type="scientific">Oceanispirochaeta crateris</name>
    <dbReference type="NCBI Taxonomy" id="2518645"/>
    <lineage>
        <taxon>Bacteria</taxon>
        <taxon>Pseudomonadati</taxon>
        <taxon>Spirochaetota</taxon>
        <taxon>Spirochaetia</taxon>
        <taxon>Spirochaetales</taxon>
        <taxon>Spirochaetaceae</taxon>
        <taxon>Oceanispirochaeta</taxon>
    </lineage>
</organism>
<proteinExistence type="inferred from homology"/>
<keyword evidence="4 6" id="KW-0067">ATP-binding</keyword>
<feature type="domain" description="ABC transporter" evidence="5">
    <location>
        <begin position="2"/>
        <end position="231"/>
    </location>
</feature>
<evidence type="ECO:0000256" key="3">
    <source>
        <dbReference type="ARBA" id="ARBA00022741"/>
    </source>
</evidence>
<dbReference type="GO" id="GO:0005524">
    <property type="term" value="F:ATP binding"/>
    <property type="evidence" value="ECO:0007669"/>
    <property type="project" value="UniProtKB-KW"/>
</dbReference>
<keyword evidence="2" id="KW-0813">Transport</keyword>
<dbReference type="PROSITE" id="PS50893">
    <property type="entry name" value="ABC_TRANSPORTER_2"/>
    <property type="match status" value="1"/>
</dbReference>
<comment type="similarity">
    <text evidence="1">Belongs to the ABC transporter superfamily.</text>
</comment>
<accession>A0A5C1QPM3</accession>
<evidence type="ECO:0000256" key="2">
    <source>
        <dbReference type="ARBA" id="ARBA00022448"/>
    </source>
</evidence>
<dbReference type="RefSeq" id="WP_149487665.1">
    <property type="nucleotide sequence ID" value="NZ_CP036150.1"/>
</dbReference>
<dbReference type="InterPro" id="IPR027417">
    <property type="entry name" value="P-loop_NTPase"/>
</dbReference>
<dbReference type="InterPro" id="IPR003439">
    <property type="entry name" value="ABC_transporter-like_ATP-bd"/>
</dbReference>
<protein>
    <submittedName>
        <fullName evidence="6">ABC transporter ATP-binding protein</fullName>
    </submittedName>
</protein>
<evidence type="ECO:0000313" key="7">
    <source>
        <dbReference type="Proteomes" id="UP000324209"/>
    </source>
</evidence>
<name>A0A5C1QPM3_9SPIO</name>
<dbReference type="OrthoDB" id="9775135at2"/>
<evidence type="ECO:0000256" key="1">
    <source>
        <dbReference type="ARBA" id="ARBA00005417"/>
    </source>
</evidence>
<dbReference type="SUPFAM" id="SSF52540">
    <property type="entry name" value="P-loop containing nucleoside triphosphate hydrolases"/>
    <property type="match status" value="1"/>
</dbReference>
<dbReference type="KEGG" id="ock:EXM22_16975"/>
<sequence>MLKVEHISKDYGRYKPIQDISFSMNRGEVLGLLGANGTGKSTTLNMIAGYFPPSSGRITLEPHDLLTSPLLYKQNIGYLPEFPPLYPDMTVEEQLTFICSVKGVDRKKRTSEIDRVCGLTHIMDMKKRPIRAMSKGYKQRIGMAQALVGGPKLLILDEPTSGLDPQQIIDIRELVKDLGREHGIIISSHILSEIASVATRILVLNKGYIVADSPVGDLMNPSSGSSVLEVRILGDVKKAQSYLESIEGVRTLRLNDCSEEGCWDFEVTQKDGYDIRRELSIGLSSISCSIMQLKMKNPTLEEIFIDLTASSTSGRESDT</sequence>
<dbReference type="GO" id="GO:0016887">
    <property type="term" value="F:ATP hydrolysis activity"/>
    <property type="evidence" value="ECO:0007669"/>
    <property type="project" value="InterPro"/>
</dbReference>
<evidence type="ECO:0000259" key="5">
    <source>
        <dbReference type="PROSITE" id="PS50893"/>
    </source>
</evidence>
<dbReference type="SMART" id="SM00382">
    <property type="entry name" value="AAA"/>
    <property type="match status" value="1"/>
</dbReference>
<dbReference type="EMBL" id="CP036150">
    <property type="protein sequence ID" value="QEN09591.1"/>
    <property type="molecule type" value="Genomic_DNA"/>
</dbReference>
<reference evidence="6 7" key="1">
    <citation type="submission" date="2019-02" db="EMBL/GenBank/DDBJ databases">
        <title>Complete Genome Sequence and Methylome Analysis of free living Spirochaetas.</title>
        <authorList>
            <person name="Fomenkov A."/>
            <person name="Dubinina G."/>
            <person name="Leshcheva N."/>
            <person name="Mikheeva N."/>
            <person name="Grabovich M."/>
            <person name="Vincze T."/>
            <person name="Roberts R.J."/>
        </authorList>
    </citation>
    <scope>NUCLEOTIDE SEQUENCE [LARGE SCALE GENOMIC DNA]</scope>
    <source>
        <strain evidence="6 7">K2</strain>
    </source>
</reference>
<dbReference type="PANTHER" id="PTHR43335:SF4">
    <property type="entry name" value="ABC TRANSPORTER, ATP-BINDING PROTEIN"/>
    <property type="match status" value="1"/>
</dbReference>
<dbReference type="Pfam" id="PF00005">
    <property type="entry name" value="ABC_tran"/>
    <property type="match status" value="1"/>
</dbReference>